<comment type="caution">
    <text evidence="2">The sequence shown here is derived from an EMBL/GenBank/DDBJ whole genome shotgun (WGS) entry which is preliminary data.</text>
</comment>
<dbReference type="PATRIC" id="fig|908627.4.peg.4601"/>
<dbReference type="PROSITE" id="PS51257">
    <property type="entry name" value="PROKAR_LIPOPROTEIN"/>
    <property type="match status" value="1"/>
</dbReference>
<dbReference type="EMBL" id="AEJF01000127">
    <property type="protein sequence ID" value="KLU24332.1"/>
    <property type="molecule type" value="Genomic_DNA"/>
</dbReference>
<proteinExistence type="predicted"/>
<dbReference type="AlphaFoldDB" id="A0A0J1CUP0"/>
<evidence type="ECO:0008006" key="4">
    <source>
        <dbReference type="Google" id="ProtNLM"/>
    </source>
</evidence>
<feature type="signal peptide" evidence="1">
    <location>
        <begin position="1"/>
        <end position="20"/>
    </location>
</feature>
<dbReference type="Proteomes" id="UP000035963">
    <property type="component" value="Unassembled WGS sequence"/>
</dbReference>
<protein>
    <recommendedName>
        <fullName evidence="4">DUF4410 domain-containing protein</fullName>
    </recommendedName>
</protein>
<keyword evidence="3" id="KW-1185">Reference proteome</keyword>
<feature type="chain" id="PRO_5005249160" description="DUF4410 domain-containing protein" evidence="1">
    <location>
        <begin position="21"/>
        <end position="159"/>
    </location>
</feature>
<evidence type="ECO:0000256" key="1">
    <source>
        <dbReference type="SAM" id="SignalP"/>
    </source>
</evidence>
<accession>A0A0J1CUP0</accession>
<keyword evidence="1" id="KW-0732">Signal</keyword>
<evidence type="ECO:0000313" key="2">
    <source>
        <dbReference type="EMBL" id="KLU24332.1"/>
    </source>
</evidence>
<organism evidence="2 3">
    <name type="scientific">Caballeronia mineralivorans PML1(12)</name>
    <dbReference type="NCBI Taxonomy" id="908627"/>
    <lineage>
        <taxon>Bacteria</taxon>
        <taxon>Pseudomonadati</taxon>
        <taxon>Pseudomonadota</taxon>
        <taxon>Betaproteobacteria</taxon>
        <taxon>Burkholderiales</taxon>
        <taxon>Burkholderiaceae</taxon>
        <taxon>Caballeronia</taxon>
    </lineage>
</organism>
<sequence>MRFISLSAICVLLLAACAGAPTMNPLPADRGHDVSVALTGGVSELQIDTGSFDISSEAKADLLGAFHAEMTKIGIPVTASGVPVALHVSEFKTRSVAARILLGALAGSDHIKGTVTVAGTDFEVADTGVTVVSGLGVVARNVGMQTADGIGHLAGVAVK</sequence>
<gene>
    <name evidence="2" type="ORF">EOS_20540</name>
</gene>
<evidence type="ECO:0000313" key="3">
    <source>
        <dbReference type="Proteomes" id="UP000035963"/>
    </source>
</evidence>
<name>A0A0J1CUP0_9BURK</name>
<reference evidence="2 3" key="1">
    <citation type="journal article" date="2015" name="Genome Announc.">
        <title>Draft Genome Sequence of Burkholderia sp. Strain PML1(12), an Ectomycorrhizosphere-Inhabiting Bacterium with Effective Mineral-Weathering Ability.</title>
        <authorList>
            <person name="Uroz S."/>
            <person name="Oger P."/>
        </authorList>
    </citation>
    <scope>NUCLEOTIDE SEQUENCE [LARGE SCALE GENOMIC DNA]</scope>
    <source>
        <strain evidence="3">PML1(12)</strain>
    </source>
</reference>